<keyword evidence="2" id="KW-0012">Acyltransferase</keyword>
<dbReference type="CDD" id="cd04301">
    <property type="entry name" value="NAT_SF"/>
    <property type="match status" value="1"/>
</dbReference>
<feature type="domain" description="N-acetyltransferase" evidence="3">
    <location>
        <begin position="1"/>
        <end position="138"/>
    </location>
</feature>
<evidence type="ECO:0000256" key="2">
    <source>
        <dbReference type="ARBA" id="ARBA00023315"/>
    </source>
</evidence>
<proteinExistence type="predicted"/>
<dbReference type="InterPro" id="IPR000182">
    <property type="entry name" value="GNAT_dom"/>
</dbReference>
<organism evidence="4 5">
    <name type="scientific">Novosphingobium chloroacetimidivorans</name>
    <dbReference type="NCBI Taxonomy" id="1428314"/>
    <lineage>
        <taxon>Bacteria</taxon>
        <taxon>Pseudomonadati</taxon>
        <taxon>Pseudomonadota</taxon>
        <taxon>Alphaproteobacteria</taxon>
        <taxon>Sphingomonadales</taxon>
        <taxon>Sphingomonadaceae</taxon>
        <taxon>Novosphingobium</taxon>
    </lineage>
</organism>
<dbReference type="GO" id="GO:0005840">
    <property type="term" value="C:ribosome"/>
    <property type="evidence" value="ECO:0007669"/>
    <property type="project" value="UniProtKB-KW"/>
</dbReference>
<dbReference type="EMBL" id="JACHLR010000016">
    <property type="protein sequence ID" value="MBB4859999.1"/>
    <property type="molecule type" value="Genomic_DNA"/>
</dbReference>
<keyword evidence="4" id="KW-0687">Ribonucleoprotein</keyword>
<evidence type="ECO:0000259" key="3">
    <source>
        <dbReference type="PROSITE" id="PS51186"/>
    </source>
</evidence>
<sequence>MKVIGYQPRHFDQVDALWQACFPDDPPRNRAAAAIPAKLALGDGLLLVAEDAAGRVLGTIMAGYDGHRGWLYAVASDPGHRGKGIGRALVEEACRRLAELGCVKVNLQVRAGNQSVAEFYRKLGFGEEARISMGRALS</sequence>
<keyword evidence="5" id="KW-1185">Reference proteome</keyword>
<dbReference type="Proteomes" id="UP000555448">
    <property type="component" value="Unassembled WGS sequence"/>
</dbReference>
<dbReference type="InterPro" id="IPR050832">
    <property type="entry name" value="Bact_Acetyltransf"/>
</dbReference>
<dbReference type="GO" id="GO:0016747">
    <property type="term" value="F:acyltransferase activity, transferring groups other than amino-acyl groups"/>
    <property type="evidence" value="ECO:0007669"/>
    <property type="project" value="InterPro"/>
</dbReference>
<dbReference type="AlphaFoldDB" id="A0A7W7NY07"/>
<gene>
    <name evidence="4" type="ORF">HNO88_003337</name>
</gene>
<dbReference type="Pfam" id="PF00583">
    <property type="entry name" value="Acetyltransf_1"/>
    <property type="match status" value="1"/>
</dbReference>
<dbReference type="NCBIfam" id="NF002959">
    <property type="entry name" value="PRK03624.1"/>
    <property type="match status" value="1"/>
</dbReference>
<dbReference type="SUPFAM" id="SSF55729">
    <property type="entry name" value="Acyl-CoA N-acyltransferases (Nat)"/>
    <property type="match status" value="1"/>
</dbReference>
<accession>A0A7W7NY07</accession>
<name>A0A7W7NY07_9SPHN</name>
<keyword evidence="4" id="KW-0689">Ribosomal protein</keyword>
<keyword evidence="1" id="KW-0808">Transferase</keyword>
<evidence type="ECO:0000313" key="4">
    <source>
        <dbReference type="EMBL" id="MBB4859999.1"/>
    </source>
</evidence>
<evidence type="ECO:0000313" key="5">
    <source>
        <dbReference type="Proteomes" id="UP000555448"/>
    </source>
</evidence>
<dbReference type="InterPro" id="IPR016181">
    <property type="entry name" value="Acyl_CoA_acyltransferase"/>
</dbReference>
<evidence type="ECO:0000256" key="1">
    <source>
        <dbReference type="ARBA" id="ARBA00022679"/>
    </source>
</evidence>
<dbReference type="RefSeq" id="WP_184247947.1">
    <property type="nucleotide sequence ID" value="NZ_JACHLR010000016.1"/>
</dbReference>
<reference evidence="4 5" key="1">
    <citation type="submission" date="2020-08" db="EMBL/GenBank/DDBJ databases">
        <title>Functional genomics of gut bacteria from endangered species of beetles.</title>
        <authorList>
            <person name="Carlos-Shanley C."/>
        </authorList>
    </citation>
    <scope>NUCLEOTIDE SEQUENCE [LARGE SCALE GENOMIC DNA]</scope>
    <source>
        <strain evidence="4 5">S00245</strain>
    </source>
</reference>
<protein>
    <submittedName>
        <fullName evidence="4">Ribosomal protein S18 acetylase RimI-like enzyme</fullName>
    </submittedName>
</protein>
<dbReference type="PROSITE" id="PS51186">
    <property type="entry name" value="GNAT"/>
    <property type="match status" value="1"/>
</dbReference>
<dbReference type="Gene3D" id="3.40.630.30">
    <property type="match status" value="1"/>
</dbReference>
<comment type="caution">
    <text evidence="4">The sequence shown here is derived from an EMBL/GenBank/DDBJ whole genome shotgun (WGS) entry which is preliminary data.</text>
</comment>
<dbReference type="PANTHER" id="PTHR43877">
    <property type="entry name" value="AMINOALKYLPHOSPHONATE N-ACETYLTRANSFERASE-RELATED-RELATED"/>
    <property type="match status" value="1"/>
</dbReference>